<dbReference type="InterPro" id="IPR051322">
    <property type="entry name" value="AA_ABC_Transporter_Permease"/>
</dbReference>
<dbReference type="InterPro" id="IPR035906">
    <property type="entry name" value="MetI-like_sf"/>
</dbReference>
<dbReference type="EMBL" id="PNGV01000001">
    <property type="protein sequence ID" value="PMC42821.1"/>
    <property type="molecule type" value="Genomic_DNA"/>
</dbReference>
<evidence type="ECO:0000256" key="6">
    <source>
        <dbReference type="ARBA" id="ARBA00022989"/>
    </source>
</evidence>
<reference evidence="10 11" key="1">
    <citation type="submission" date="2017-09" db="EMBL/GenBank/DDBJ databases">
        <title>Bacterial strain isolated from the female urinary microbiota.</title>
        <authorList>
            <person name="Thomas-White K."/>
            <person name="Kumar N."/>
            <person name="Forster S."/>
            <person name="Putonti C."/>
            <person name="Lawley T."/>
            <person name="Wolfe A.J."/>
        </authorList>
    </citation>
    <scope>NUCLEOTIDE SEQUENCE [LARGE SCALE GENOMIC DNA]</scope>
    <source>
        <strain evidence="10 11">UMB1686</strain>
    </source>
</reference>
<proteinExistence type="inferred from homology"/>
<evidence type="ECO:0000313" key="10">
    <source>
        <dbReference type="EMBL" id="PMC42821.1"/>
    </source>
</evidence>
<dbReference type="Proteomes" id="UP000235771">
    <property type="component" value="Unassembled WGS sequence"/>
</dbReference>
<dbReference type="AlphaFoldDB" id="A0A2N6RXH8"/>
<feature type="transmembrane region" description="Helical" evidence="8">
    <location>
        <begin position="89"/>
        <end position="112"/>
    </location>
</feature>
<feature type="transmembrane region" description="Helical" evidence="8">
    <location>
        <begin position="24"/>
        <end position="47"/>
    </location>
</feature>
<dbReference type="SUPFAM" id="SSF161098">
    <property type="entry name" value="MetI-like"/>
    <property type="match status" value="1"/>
</dbReference>
<evidence type="ECO:0000256" key="1">
    <source>
        <dbReference type="ARBA" id="ARBA00004651"/>
    </source>
</evidence>
<evidence type="ECO:0000256" key="5">
    <source>
        <dbReference type="ARBA" id="ARBA00022692"/>
    </source>
</evidence>
<evidence type="ECO:0000313" key="11">
    <source>
        <dbReference type="Proteomes" id="UP000235771"/>
    </source>
</evidence>
<dbReference type="GO" id="GO:0048473">
    <property type="term" value="P:D-methionine transmembrane transport"/>
    <property type="evidence" value="ECO:0007669"/>
    <property type="project" value="TreeGrafter"/>
</dbReference>
<feature type="transmembrane region" description="Helical" evidence="8">
    <location>
        <begin position="195"/>
        <end position="217"/>
    </location>
</feature>
<dbReference type="Pfam" id="PF00528">
    <property type="entry name" value="BPD_transp_1"/>
    <property type="match status" value="1"/>
</dbReference>
<feature type="transmembrane region" description="Helical" evidence="8">
    <location>
        <begin position="153"/>
        <end position="175"/>
    </location>
</feature>
<dbReference type="CDD" id="cd06261">
    <property type="entry name" value="TM_PBP2"/>
    <property type="match status" value="1"/>
</dbReference>
<keyword evidence="6 8" id="KW-1133">Transmembrane helix</keyword>
<dbReference type="PROSITE" id="PS50928">
    <property type="entry name" value="ABC_TM1"/>
    <property type="match status" value="1"/>
</dbReference>
<feature type="domain" description="ABC transmembrane type-1" evidence="9">
    <location>
        <begin position="20"/>
        <end position="214"/>
    </location>
</feature>
<accession>A0A2N6RXH8</accession>
<keyword evidence="7 8" id="KW-0472">Membrane</keyword>
<dbReference type="RefSeq" id="WP_004135189.1">
    <property type="nucleotide sequence ID" value="NZ_JAKNCL010000002.1"/>
</dbReference>
<dbReference type="PANTHER" id="PTHR30450">
    <property type="entry name" value="ABC TRANSPORTER PERMEASE"/>
    <property type="match status" value="1"/>
</dbReference>
<keyword evidence="11" id="KW-1185">Reference proteome</keyword>
<evidence type="ECO:0000259" key="9">
    <source>
        <dbReference type="PROSITE" id="PS50928"/>
    </source>
</evidence>
<keyword evidence="5 8" id="KW-0812">Transmembrane</keyword>
<keyword evidence="3 8" id="KW-0813">Transport</keyword>
<dbReference type="GO" id="GO:0005886">
    <property type="term" value="C:plasma membrane"/>
    <property type="evidence" value="ECO:0007669"/>
    <property type="project" value="UniProtKB-SubCell"/>
</dbReference>
<gene>
    <name evidence="10" type="ORF">CJ216_01565</name>
</gene>
<dbReference type="GeneID" id="98326349"/>
<keyword evidence="4" id="KW-1003">Cell membrane</keyword>
<evidence type="ECO:0000256" key="3">
    <source>
        <dbReference type="ARBA" id="ARBA00022448"/>
    </source>
</evidence>
<comment type="subcellular location">
    <subcellularLocation>
        <location evidence="1 8">Cell membrane</location>
        <topology evidence="1 8">Multi-pass membrane protein</topology>
    </subcellularLocation>
</comment>
<sequence>MLETVTQFIDNYGDLLIEGVQDTLVMTSVATLLAYAIGLPIGVLLIISDKKGICPNATLSAVIGWIVNIVRSVPFIILLVALIPFTRLLVGTSLGVPGAIVPLVITAAPFVARIVEQSLAEVDGSLIEAAQSFGASKLQIVCKVLLWEALPSLIRGAALTFITLFGFSAMAGTVGAGGLGDIAIRYGYQRYQYDVMTVAVVLCIILVQIVQSLGDFISRTINHHER</sequence>
<name>A0A2N6RXH8_9BIFI</name>
<dbReference type="FunFam" id="1.10.3720.10:FF:000002">
    <property type="entry name" value="D-methionine ABC transporter permease MetI"/>
    <property type="match status" value="1"/>
</dbReference>
<comment type="caution">
    <text evidence="10">The sequence shown here is derived from an EMBL/GenBank/DDBJ whole genome shotgun (WGS) entry which is preliminary data.</text>
</comment>
<protein>
    <submittedName>
        <fullName evidence="10">ABC transporter permease</fullName>
    </submittedName>
</protein>
<dbReference type="NCBIfam" id="NF008049">
    <property type="entry name" value="PRK10782.1"/>
    <property type="match status" value="1"/>
</dbReference>
<evidence type="ECO:0000256" key="8">
    <source>
        <dbReference type="RuleBase" id="RU363032"/>
    </source>
</evidence>
<evidence type="ECO:0000256" key="2">
    <source>
        <dbReference type="ARBA" id="ARBA00007069"/>
    </source>
</evidence>
<dbReference type="Gene3D" id="1.10.3720.10">
    <property type="entry name" value="MetI-like"/>
    <property type="match status" value="1"/>
</dbReference>
<feature type="transmembrane region" description="Helical" evidence="8">
    <location>
        <begin position="59"/>
        <end position="83"/>
    </location>
</feature>
<comment type="similarity">
    <text evidence="2">Belongs to the binding-protein-dependent transport system permease family. CysTW subfamily.</text>
</comment>
<dbReference type="InterPro" id="IPR000515">
    <property type="entry name" value="MetI-like"/>
</dbReference>
<evidence type="ECO:0000256" key="7">
    <source>
        <dbReference type="ARBA" id="ARBA00023136"/>
    </source>
</evidence>
<organism evidence="10 11">
    <name type="scientific">Gardnerella greenwoodii</name>
    <dbReference type="NCBI Taxonomy" id="2914925"/>
    <lineage>
        <taxon>Bacteria</taxon>
        <taxon>Bacillati</taxon>
        <taxon>Actinomycetota</taxon>
        <taxon>Actinomycetes</taxon>
        <taxon>Bifidobacteriales</taxon>
        <taxon>Bifidobacteriaceae</taxon>
        <taxon>Gardnerella</taxon>
    </lineage>
</organism>
<dbReference type="PANTHER" id="PTHR30450:SF1">
    <property type="entry name" value="D-METHIONINE TRANSPORT SYSTEM PERMEASE PROTEIN METI-RELATED"/>
    <property type="match status" value="1"/>
</dbReference>
<evidence type="ECO:0000256" key="4">
    <source>
        <dbReference type="ARBA" id="ARBA00022475"/>
    </source>
</evidence>